<feature type="domain" description="Transposase IS116/IS110/IS902 C-terminal" evidence="2">
    <location>
        <begin position="40"/>
        <end position="119"/>
    </location>
</feature>
<keyword evidence="1" id="KW-0175">Coiled coil</keyword>
<reference evidence="3 4" key="1">
    <citation type="journal article" date="2019" name="Int. J. Syst. Evol. Microbiol.">
        <title>The Global Catalogue of Microorganisms (GCM) 10K type strain sequencing project: providing services to taxonomists for standard genome sequencing and annotation.</title>
        <authorList>
            <consortium name="The Broad Institute Genomics Platform"/>
            <consortium name="The Broad Institute Genome Sequencing Center for Infectious Disease"/>
            <person name="Wu L."/>
            <person name="Ma J."/>
        </authorList>
    </citation>
    <scope>NUCLEOTIDE SEQUENCE [LARGE SCALE GENOMIC DNA]</scope>
    <source>
        <strain evidence="3 4">JCM 14545</strain>
    </source>
</reference>
<gene>
    <name evidence="3" type="ORF">GCM10009754_85130</name>
</gene>
<dbReference type="InterPro" id="IPR047650">
    <property type="entry name" value="Transpos_IS110"/>
</dbReference>
<dbReference type="RefSeq" id="WP_344431767.1">
    <property type="nucleotide sequence ID" value="NZ_BAAANN010000068.1"/>
</dbReference>
<evidence type="ECO:0000313" key="4">
    <source>
        <dbReference type="Proteomes" id="UP001501116"/>
    </source>
</evidence>
<name>A0ABN2SUW8_9PSEU</name>
<evidence type="ECO:0000256" key="1">
    <source>
        <dbReference type="SAM" id="Coils"/>
    </source>
</evidence>
<dbReference type="EMBL" id="BAAANN010000068">
    <property type="protein sequence ID" value="GAA1992967.1"/>
    <property type="molecule type" value="Genomic_DNA"/>
</dbReference>
<evidence type="ECO:0000259" key="2">
    <source>
        <dbReference type="Pfam" id="PF02371"/>
    </source>
</evidence>
<proteinExistence type="predicted"/>
<dbReference type="PANTHER" id="PTHR33055:SF16">
    <property type="entry name" value="TRANSPOSASE FOR INSERTION SEQUENCE ELEMENT IS1547"/>
    <property type="match status" value="1"/>
</dbReference>
<organism evidence="3 4">
    <name type="scientific">Amycolatopsis minnesotensis</name>
    <dbReference type="NCBI Taxonomy" id="337894"/>
    <lineage>
        <taxon>Bacteria</taxon>
        <taxon>Bacillati</taxon>
        <taxon>Actinomycetota</taxon>
        <taxon>Actinomycetes</taxon>
        <taxon>Pseudonocardiales</taxon>
        <taxon>Pseudonocardiaceae</taxon>
        <taxon>Amycolatopsis</taxon>
    </lineage>
</organism>
<evidence type="ECO:0000313" key="3">
    <source>
        <dbReference type="EMBL" id="GAA1992967.1"/>
    </source>
</evidence>
<dbReference type="PANTHER" id="PTHR33055">
    <property type="entry name" value="TRANSPOSASE FOR INSERTION SEQUENCE ELEMENT IS1111A"/>
    <property type="match status" value="1"/>
</dbReference>
<dbReference type="Pfam" id="PF02371">
    <property type="entry name" value="Transposase_20"/>
    <property type="match status" value="1"/>
</dbReference>
<comment type="caution">
    <text evidence="3">The sequence shown here is derived from an EMBL/GenBank/DDBJ whole genome shotgun (WGS) entry which is preliminary data.</text>
</comment>
<accession>A0ABN2SUW8</accession>
<protein>
    <recommendedName>
        <fullName evidence="2">Transposase IS116/IS110/IS902 C-terminal domain-containing protein</fullName>
    </recommendedName>
</protein>
<sequence length="151" mass="16830">MKTTLRRLARRIQHLTIEIDDAKTDLDTLTRQILPTTTALFGVGPDTAAQLLITAGDNLDRISNNASFAHLCGTAPIHASSGRTTRHRLNRGGDRHANAALYRIVIVRLRHCPRTRDYLHRRTTEGLPKRHIIRCLNATSPAKSTEPSPQT</sequence>
<dbReference type="Proteomes" id="UP001501116">
    <property type="component" value="Unassembled WGS sequence"/>
</dbReference>
<dbReference type="InterPro" id="IPR003346">
    <property type="entry name" value="Transposase_20"/>
</dbReference>
<keyword evidence="4" id="KW-1185">Reference proteome</keyword>
<feature type="coiled-coil region" evidence="1">
    <location>
        <begin position="5"/>
        <end position="32"/>
    </location>
</feature>